<gene>
    <name evidence="11 13" type="primary">trpB</name>
    <name evidence="13" type="ORF">CMV30_14375</name>
</gene>
<dbReference type="UniPathway" id="UPA00035">
    <property type="reaction ID" value="UER00044"/>
</dbReference>
<proteinExistence type="inferred from homology"/>
<dbReference type="InterPro" id="IPR036052">
    <property type="entry name" value="TrpB-like_PALP_sf"/>
</dbReference>
<evidence type="ECO:0000256" key="11">
    <source>
        <dbReference type="HAMAP-Rule" id="MF_00133"/>
    </source>
</evidence>
<evidence type="ECO:0000256" key="8">
    <source>
        <dbReference type="ARBA" id="ARBA00023141"/>
    </source>
</evidence>
<dbReference type="PROSITE" id="PS00168">
    <property type="entry name" value="TRP_SYNTHASE_BETA"/>
    <property type="match status" value="1"/>
</dbReference>
<dbReference type="InterPro" id="IPR023026">
    <property type="entry name" value="Trp_synth_beta/beta-like"/>
</dbReference>
<dbReference type="AlphaFoldDB" id="A0A290Q8S1"/>
<keyword evidence="7 11" id="KW-0663">Pyridoxal phosphate</keyword>
<dbReference type="CDD" id="cd06446">
    <property type="entry name" value="Trp-synth_B"/>
    <property type="match status" value="1"/>
</dbReference>
<evidence type="ECO:0000256" key="7">
    <source>
        <dbReference type="ARBA" id="ARBA00022898"/>
    </source>
</evidence>
<dbReference type="InterPro" id="IPR006653">
    <property type="entry name" value="Trp_synth_b_CS"/>
</dbReference>
<evidence type="ECO:0000256" key="1">
    <source>
        <dbReference type="ARBA" id="ARBA00001933"/>
    </source>
</evidence>
<dbReference type="FunFam" id="3.40.50.1100:FF:000001">
    <property type="entry name" value="Tryptophan synthase beta chain"/>
    <property type="match status" value="1"/>
</dbReference>
<evidence type="ECO:0000256" key="2">
    <source>
        <dbReference type="ARBA" id="ARBA00004733"/>
    </source>
</evidence>
<dbReference type="NCBIfam" id="TIGR00263">
    <property type="entry name" value="trpB"/>
    <property type="match status" value="1"/>
</dbReference>
<comment type="cofactor">
    <cofactor evidence="1 11">
        <name>pyridoxal 5'-phosphate</name>
        <dbReference type="ChEBI" id="CHEBI:597326"/>
    </cofactor>
</comment>
<dbReference type="PIRSF" id="PIRSF001413">
    <property type="entry name" value="Trp_syn_beta"/>
    <property type="match status" value="1"/>
</dbReference>
<dbReference type="GO" id="GO:0004834">
    <property type="term" value="F:tryptophan synthase activity"/>
    <property type="evidence" value="ECO:0007669"/>
    <property type="project" value="UniProtKB-UniRule"/>
</dbReference>
<comment type="pathway">
    <text evidence="2 11">Amino-acid biosynthesis; L-tryptophan biosynthesis; L-tryptophan from chorismate: step 5/5.</text>
</comment>
<feature type="domain" description="Tryptophan synthase beta chain-like PALP" evidence="12">
    <location>
        <begin position="65"/>
        <end position="390"/>
    </location>
</feature>
<accession>A0A290Q8S1</accession>
<keyword evidence="14" id="KW-1185">Reference proteome</keyword>
<evidence type="ECO:0000256" key="3">
    <source>
        <dbReference type="ARBA" id="ARBA00009982"/>
    </source>
</evidence>
<evidence type="ECO:0000313" key="14">
    <source>
        <dbReference type="Proteomes" id="UP000217265"/>
    </source>
</evidence>
<dbReference type="SUPFAM" id="SSF53686">
    <property type="entry name" value="Tryptophan synthase beta subunit-like PLP-dependent enzymes"/>
    <property type="match status" value="1"/>
</dbReference>
<organism evidence="13 14">
    <name type="scientific">Nibricoccus aquaticus</name>
    <dbReference type="NCBI Taxonomy" id="2576891"/>
    <lineage>
        <taxon>Bacteria</taxon>
        <taxon>Pseudomonadati</taxon>
        <taxon>Verrucomicrobiota</taxon>
        <taxon>Opitutia</taxon>
        <taxon>Opitutales</taxon>
        <taxon>Opitutaceae</taxon>
        <taxon>Nibricoccus</taxon>
    </lineage>
</organism>
<dbReference type="EMBL" id="CP023344">
    <property type="protein sequence ID" value="ATC65049.1"/>
    <property type="molecule type" value="Genomic_DNA"/>
</dbReference>
<comment type="function">
    <text evidence="11">The beta subunit is responsible for the synthesis of L-tryptophan from indole and L-serine.</text>
</comment>
<evidence type="ECO:0000256" key="5">
    <source>
        <dbReference type="ARBA" id="ARBA00022605"/>
    </source>
</evidence>
<dbReference type="PANTHER" id="PTHR48077">
    <property type="entry name" value="TRYPTOPHAN SYNTHASE-RELATED"/>
    <property type="match status" value="1"/>
</dbReference>
<evidence type="ECO:0000313" key="13">
    <source>
        <dbReference type="EMBL" id="ATC65049.1"/>
    </source>
</evidence>
<keyword evidence="5 11" id="KW-0028">Amino-acid biosynthesis</keyword>
<feature type="modified residue" description="N6-(pyridoxal phosphate)lysine" evidence="11">
    <location>
        <position position="100"/>
    </location>
</feature>
<reference evidence="13 14" key="1">
    <citation type="submission" date="2017-09" db="EMBL/GenBank/DDBJ databases">
        <title>Complete genome sequence of Verrucomicrobial strain HZ-65, isolated from freshwater.</title>
        <authorList>
            <person name="Choi A."/>
        </authorList>
    </citation>
    <scope>NUCLEOTIDE SEQUENCE [LARGE SCALE GENOMIC DNA]</scope>
    <source>
        <strain evidence="13 14">HZ-65</strain>
    </source>
</reference>
<dbReference type="InterPro" id="IPR001926">
    <property type="entry name" value="TrpB-like_PALP"/>
</dbReference>
<dbReference type="Proteomes" id="UP000217265">
    <property type="component" value="Chromosome"/>
</dbReference>
<name>A0A290Q8S1_9BACT</name>
<dbReference type="FunFam" id="3.40.50.1100:FF:000004">
    <property type="entry name" value="Tryptophan synthase beta chain"/>
    <property type="match status" value="1"/>
</dbReference>
<keyword evidence="9 11" id="KW-0456">Lyase</keyword>
<comment type="catalytic activity">
    <reaction evidence="10 11">
        <text>(1S,2R)-1-C-(indol-3-yl)glycerol 3-phosphate + L-serine = D-glyceraldehyde 3-phosphate + L-tryptophan + H2O</text>
        <dbReference type="Rhea" id="RHEA:10532"/>
        <dbReference type="ChEBI" id="CHEBI:15377"/>
        <dbReference type="ChEBI" id="CHEBI:33384"/>
        <dbReference type="ChEBI" id="CHEBI:57912"/>
        <dbReference type="ChEBI" id="CHEBI:58866"/>
        <dbReference type="ChEBI" id="CHEBI:59776"/>
        <dbReference type="EC" id="4.2.1.20"/>
    </reaction>
</comment>
<keyword evidence="6 11" id="KW-0822">Tryptophan biosynthesis</keyword>
<sequence>MSSAATAPLDRFSMPDATGHFGPYGGVFVPETLWTALKELGAAYDEAKKDPQFLEELRFHLKEFAGRPTELYFAERLTQHVGGAKIYLKREDLLHTGAHKINNALAQAILAKRMGKKRIIAETGAGQHGVATAAACAKFGLECVVYMGAHDMERQALNVFRMRLMGAEVRGVEAGQKTLKEAINEAMRDWVTNVRSTHYILGTAYGSHPYPAMVRDFHRVIGIEAKEQILKREGRLPDALVACVGGGSNAIGLFFEFLEDTQVKMTGVEAGGHGIKRGEHAARFAGGRLGVLQGCKTFLLQDQDGQIELTHSVSAGLDYAAVGPEHAFYRDRKRIDFAYACDDEVLETFQLLSRTEGIIPALESTHAIVEGIKQAKALGKGKVIVVNLSGRGDKDVQQVAKILGERV</sequence>
<dbReference type="RefSeq" id="WP_096056680.1">
    <property type="nucleotide sequence ID" value="NZ_CP023344.1"/>
</dbReference>
<dbReference type="OrthoDB" id="9766131at2"/>
<dbReference type="KEGG" id="vbh:CMV30_14375"/>
<evidence type="ECO:0000259" key="12">
    <source>
        <dbReference type="Pfam" id="PF00291"/>
    </source>
</evidence>
<dbReference type="PANTHER" id="PTHR48077:SF3">
    <property type="entry name" value="TRYPTOPHAN SYNTHASE"/>
    <property type="match status" value="1"/>
</dbReference>
<keyword evidence="8 11" id="KW-0057">Aromatic amino acid biosynthesis</keyword>
<comment type="subunit">
    <text evidence="4 11">Tetramer of two alpha and two beta chains.</text>
</comment>
<dbReference type="GO" id="GO:0005737">
    <property type="term" value="C:cytoplasm"/>
    <property type="evidence" value="ECO:0007669"/>
    <property type="project" value="TreeGrafter"/>
</dbReference>
<dbReference type="Gene3D" id="3.40.50.1100">
    <property type="match status" value="2"/>
</dbReference>
<dbReference type="EC" id="4.2.1.20" evidence="11"/>
<evidence type="ECO:0000256" key="4">
    <source>
        <dbReference type="ARBA" id="ARBA00011270"/>
    </source>
</evidence>
<dbReference type="Pfam" id="PF00291">
    <property type="entry name" value="PALP"/>
    <property type="match status" value="1"/>
</dbReference>
<evidence type="ECO:0000256" key="10">
    <source>
        <dbReference type="ARBA" id="ARBA00049047"/>
    </source>
</evidence>
<evidence type="ECO:0000256" key="9">
    <source>
        <dbReference type="ARBA" id="ARBA00023239"/>
    </source>
</evidence>
<dbReference type="HAMAP" id="MF_00133">
    <property type="entry name" value="Trp_synth_beta"/>
    <property type="match status" value="1"/>
</dbReference>
<comment type="similarity">
    <text evidence="3 11">Belongs to the TrpB family.</text>
</comment>
<protein>
    <recommendedName>
        <fullName evidence="11">Tryptophan synthase beta chain</fullName>
        <ecNumber evidence="11">4.2.1.20</ecNumber>
    </recommendedName>
</protein>
<evidence type="ECO:0000256" key="6">
    <source>
        <dbReference type="ARBA" id="ARBA00022822"/>
    </source>
</evidence>
<dbReference type="InterPro" id="IPR006654">
    <property type="entry name" value="Trp_synth_beta"/>
</dbReference>